<evidence type="ECO:0000256" key="1">
    <source>
        <dbReference type="ARBA" id="ARBA00006252"/>
    </source>
</evidence>
<proteinExistence type="inferred from homology"/>
<dbReference type="InterPro" id="IPR051545">
    <property type="entry name" value="NAD(P)H_dehydrogenase_qn"/>
</dbReference>
<dbReference type="GO" id="GO:0003955">
    <property type="term" value="F:NAD(P)H dehydrogenase (quinone) activity"/>
    <property type="evidence" value="ECO:0007669"/>
    <property type="project" value="TreeGrafter"/>
</dbReference>
<accession>A0A1I3TSC3</accession>
<keyword evidence="5" id="KW-1185">Reference proteome</keyword>
<sequence>MKACILFAHEGESSFCHAILSHVTQALEKQNIEYKLRDLYKMNFQPVFRSEDMKLVEQGSASPDILEEQTIISESDLLVMIYPVWWWSTPAILKGYIDRVFTDGFAFHYEEKGPVGLLAGKQAMVFTTTRETAKELVGKGMDAVIEKQIAEGTLGMIGYHVDYHNFAAVSHIEEGALSNMLRQVDERMLHIRQPVGV</sequence>
<dbReference type="GO" id="GO:0005829">
    <property type="term" value="C:cytosol"/>
    <property type="evidence" value="ECO:0007669"/>
    <property type="project" value="TreeGrafter"/>
</dbReference>
<gene>
    <name evidence="4" type="ORF">SAMN05518846_10532</name>
</gene>
<keyword evidence="2" id="KW-0560">Oxidoreductase</keyword>
<dbReference type="InterPro" id="IPR029039">
    <property type="entry name" value="Flavoprotein-like_sf"/>
</dbReference>
<comment type="similarity">
    <text evidence="1">Belongs to the NAD(P)H dehydrogenase (quinone) family.</text>
</comment>
<evidence type="ECO:0000313" key="4">
    <source>
        <dbReference type="EMBL" id="SFJ72437.1"/>
    </source>
</evidence>
<dbReference type="Gene3D" id="3.40.50.360">
    <property type="match status" value="1"/>
</dbReference>
<dbReference type="Pfam" id="PF02525">
    <property type="entry name" value="Flavodoxin_2"/>
    <property type="match status" value="1"/>
</dbReference>
<protein>
    <submittedName>
        <fullName evidence="4">NAD(P)H dehydrogenase (Quinone)</fullName>
    </submittedName>
</protein>
<dbReference type="RefSeq" id="WP_092267945.1">
    <property type="nucleotide sequence ID" value="NZ_CP176856.1"/>
</dbReference>
<organism evidence="4 5">
    <name type="scientific">Brevibacillus centrosporus</name>
    <dbReference type="NCBI Taxonomy" id="54910"/>
    <lineage>
        <taxon>Bacteria</taxon>
        <taxon>Bacillati</taxon>
        <taxon>Bacillota</taxon>
        <taxon>Bacilli</taxon>
        <taxon>Bacillales</taxon>
        <taxon>Paenibacillaceae</taxon>
        <taxon>Brevibacillus</taxon>
    </lineage>
</organism>
<feature type="domain" description="Flavodoxin-like fold" evidence="3">
    <location>
        <begin position="1"/>
        <end position="186"/>
    </location>
</feature>
<dbReference type="AlphaFoldDB" id="A0A1I3TSC3"/>
<dbReference type="GeneID" id="301130347"/>
<evidence type="ECO:0000256" key="2">
    <source>
        <dbReference type="ARBA" id="ARBA00023002"/>
    </source>
</evidence>
<name>A0A1I3TSC3_9BACL</name>
<dbReference type="SUPFAM" id="SSF52218">
    <property type="entry name" value="Flavoproteins"/>
    <property type="match status" value="1"/>
</dbReference>
<evidence type="ECO:0000313" key="5">
    <source>
        <dbReference type="Proteomes" id="UP000198915"/>
    </source>
</evidence>
<dbReference type="Proteomes" id="UP000198915">
    <property type="component" value="Unassembled WGS sequence"/>
</dbReference>
<evidence type="ECO:0000259" key="3">
    <source>
        <dbReference type="Pfam" id="PF02525"/>
    </source>
</evidence>
<reference evidence="5" key="1">
    <citation type="submission" date="2016-10" db="EMBL/GenBank/DDBJ databases">
        <authorList>
            <person name="Varghese N."/>
            <person name="Submissions S."/>
        </authorList>
    </citation>
    <scope>NUCLEOTIDE SEQUENCE [LARGE SCALE GENOMIC DNA]</scope>
    <source>
        <strain evidence="5">OK042</strain>
    </source>
</reference>
<dbReference type="InterPro" id="IPR003680">
    <property type="entry name" value="Flavodoxin_fold"/>
</dbReference>
<dbReference type="PANTHER" id="PTHR10204">
    <property type="entry name" value="NAD P H OXIDOREDUCTASE-RELATED"/>
    <property type="match status" value="1"/>
</dbReference>
<dbReference type="PANTHER" id="PTHR10204:SF34">
    <property type="entry name" value="NAD(P)H DEHYDROGENASE [QUINONE] 1 ISOFORM 1"/>
    <property type="match status" value="1"/>
</dbReference>
<dbReference type="EMBL" id="FORT01000005">
    <property type="protein sequence ID" value="SFJ72437.1"/>
    <property type="molecule type" value="Genomic_DNA"/>
</dbReference>
<dbReference type="STRING" id="1884381.SAMN05518846_10532"/>